<dbReference type="InterPro" id="IPR035661">
    <property type="entry name" value="EMP46/EMP47_N"/>
</dbReference>
<feature type="compositionally biased region" description="Basic and acidic residues" evidence="7">
    <location>
        <begin position="261"/>
        <end position="280"/>
    </location>
</feature>
<dbReference type="GO" id="GO:0000139">
    <property type="term" value="C:Golgi membrane"/>
    <property type="evidence" value="ECO:0007669"/>
    <property type="project" value="TreeGrafter"/>
</dbReference>
<feature type="coiled-coil region" evidence="6">
    <location>
        <begin position="358"/>
        <end position="385"/>
    </location>
</feature>
<dbReference type="InterPro" id="IPR013320">
    <property type="entry name" value="ConA-like_dom_sf"/>
</dbReference>
<dbReference type="CDD" id="cd06903">
    <property type="entry name" value="lectin_EMP46_EMP47"/>
    <property type="match status" value="1"/>
</dbReference>
<dbReference type="GO" id="GO:0005793">
    <property type="term" value="C:endoplasmic reticulum-Golgi intermediate compartment"/>
    <property type="evidence" value="ECO:0007669"/>
    <property type="project" value="TreeGrafter"/>
</dbReference>
<evidence type="ECO:0000256" key="3">
    <source>
        <dbReference type="ARBA" id="ARBA00022729"/>
    </source>
</evidence>
<keyword evidence="6" id="KW-0175">Coiled coil</keyword>
<keyword evidence="2 8" id="KW-0812">Transmembrane</keyword>
<name>A0AA39L5M6_SARSR</name>
<feature type="region of interest" description="Disordered" evidence="7">
    <location>
        <begin position="244"/>
        <end position="297"/>
    </location>
</feature>
<dbReference type="GO" id="GO:0006888">
    <property type="term" value="P:endoplasmic reticulum to Golgi vesicle-mediated transport"/>
    <property type="evidence" value="ECO:0007669"/>
    <property type="project" value="TreeGrafter"/>
</dbReference>
<evidence type="ECO:0000256" key="7">
    <source>
        <dbReference type="SAM" id="MobiDB-lite"/>
    </source>
</evidence>
<dbReference type="AlphaFoldDB" id="A0AA39L5M6"/>
<dbReference type="Gene3D" id="2.60.120.200">
    <property type="match status" value="1"/>
</dbReference>
<keyword evidence="3 9" id="KW-0732">Signal</keyword>
<evidence type="ECO:0000256" key="9">
    <source>
        <dbReference type="SAM" id="SignalP"/>
    </source>
</evidence>
<feature type="compositionally biased region" description="Low complexity" evidence="7">
    <location>
        <begin position="249"/>
        <end position="260"/>
    </location>
</feature>
<feature type="domain" description="L-type lectin-like" evidence="10">
    <location>
        <begin position="27"/>
        <end position="240"/>
    </location>
</feature>
<dbReference type="Pfam" id="PF03388">
    <property type="entry name" value="Lectin_leg-like"/>
    <property type="match status" value="1"/>
</dbReference>
<evidence type="ECO:0000313" key="12">
    <source>
        <dbReference type="Proteomes" id="UP001175261"/>
    </source>
</evidence>
<dbReference type="PANTHER" id="PTHR12223">
    <property type="entry name" value="VESICULAR MANNOSE-BINDING LECTIN"/>
    <property type="match status" value="1"/>
</dbReference>
<gene>
    <name evidence="11" type="ORF">NLU13_7338</name>
</gene>
<sequence length="445" mass="48846">MRLSGLHTAAVALCIAGAVDAQVLISELSFGHSGRMNPSGGSSIPNFVVSGEPQQPHVLSNRLVLTPIAPGNQRGSLWSDSILAQSLWTADIEFRATGPERGGGNLNIWLARNGDKDVGSSSIYTARKFDGLALVVDTHGGSGGMIRGFLNDGNIDYSQHHSVDELAFGHCLYSYRNLGRPTQIKMRQTRENFRVEVDNKLCFETDSFSLPPGNKIGITAATPEDNPDSFEVFKLTVLSEGAGSYTGGNSNENANNINTNHDSHDNHRSDAGRSKQRSEPVDDDEAFEDSIPDEDADIFQTSKTQFRDLHNRMQATNHQIAALFRTISKFQTAEGKNHEATINLINSLNSRLAGLDQLGELSQRVSDLEKEMRSMRNDLGRKIQANERNFKGMLGDHHATLSQTLIDSMPGHKRLFAVVVGTQVLLAAAYIIYKRRKANSPKKYL</sequence>
<keyword evidence="5 8" id="KW-0472">Membrane</keyword>
<accession>A0AA39L5M6</accession>
<dbReference type="EMBL" id="JAPDFR010000007">
    <property type="protein sequence ID" value="KAK0384860.1"/>
    <property type="molecule type" value="Genomic_DNA"/>
</dbReference>
<keyword evidence="12" id="KW-1185">Reference proteome</keyword>
<organism evidence="11 12">
    <name type="scientific">Sarocladium strictum</name>
    <name type="common">Black bundle disease fungus</name>
    <name type="synonym">Acremonium strictum</name>
    <dbReference type="NCBI Taxonomy" id="5046"/>
    <lineage>
        <taxon>Eukaryota</taxon>
        <taxon>Fungi</taxon>
        <taxon>Dikarya</taxon>
        <taxon>Ascomycota</taxon>
        <taxon>Pezizomycotina</taxon>
        <taxon>Sordariomycetes</taxon>
        <taxon>Hypocreomycetidae</taxon>
        <taxon>Hypocreales</taxon>
        <taxon>Sarocladiaceae</taxon>
        <taxon>Sarocladium</taxon>
    </lineage>
</organism>
<evidence type="ECO:0000256" key="2">
    <source>
        <dbReference type="ARBA" id="ARBA00022692"/>
    </source>
</evidence>
<feature type="chain" id="PRO_5041390129" description="L-type lectin-like domain-containing protein" evidence="9">
    <location>
        <begin position="22"/>
        <end position="445"/>
    </location>
</feature>
<protein>
    <recommendedName>
        <fullName evidence="10">L-type lectin-like domain-containing protein</fullName>
    </recommendedName>
</protein>
<dbReference type="InterPro" id="IPR051136">
    <property type="entry name" value="Intracellular_Lectin-GPT"/>
</dbReference>
<evidence type="ECO:0000256" key="5">
    <source>
        <dbReference type="ARBA" id="ARBA00023136"/>
    </source>
</evidence>
<keyword evidence="4 8" id="KW-1133">Transmembrane helix</keyword>
<evidence type="ECO:0000256" key="6">
    <source>
        <dbReference type="SAM" id="Coils"/>
    </source>
</evidence>
<dbReference type="Proteomes" id="UP001175261">
    <property type="component" value="Unassembled WGS sequence"/>
</dbReference>
<dbReference type="SUPFAM" id="SSF49899">
    <property type="entry name" value="Concanavalin A-like lectins/glucanases"/>
    <property type="match status" value="1"/>
</dbReference>
<dbReference type="PANTHER" id="PTHR12223:SF28">
    <property type="entry name" value="LECTIN, MANNOSE BINDING 1 LIKE"/>
    <property type="match status" value="1"/>
</dbReference>
<comment type="subcellular location">
    <subcellularLocation>
        <location evidence="1">Membrane</location>
        <topology evidence="1">Single-pass type I membrane protein</topology>
    </subcellularLocation>
</comment>
<evidence type="ECO:0000313" key="11">
    <source>
        <dbReference type="EMBL" id="KAK0384860.1"/>
    </source>
</evidence>
<feature type="transmembrane region" description="Helical" evidence="8">
    <location>
        <begin position="415"/>
        <end position="433"/>
    </location>
</feature>
<dbReference type="GO" id="GO:0005789">
    <property type="term" value="C:endoplasmic reticulum membrane"/>
    <property type="evidence" value="ECO:0007669"/>
    <property type="project" value="TreeGrafter"/>
</dbReference>
<proteinExistence type="predicted"/>
<evidence type="ECO:0000256" key="8">
    <source>
        <dbReference type="SAM" id="Phobius"/>
    </source>
</evidence>
<reference evidence="11" key="1">
    <citation type="submission" date="2022-10" db="EMBL/GenBank/DDBJ databases">
        <title>Determination and structural analysis of whole genome sequence of Sarocladium strictum F4-1.</title>
        <authorList>
            <person name="Hu L."/>
            <person name="Jiang Y."/>
        </authorList>
    </citation>
    <scope>NUCLEOTIDE SEQUENCE</scope>
    <source>
        <strain evidence="11">F4-1</strain>
    </source>
</reference>
<dbReference type="PROSITE" id="PS51328">
    <property type="entry name" value="L_LECTIN_LIKE"/>
    <property type="match status" value="1"/>
</dbReference>
<dbReference type="GO" id="GO:0030134">
    <property type="term" value="C:COPII-coated ER to Golgi transport vesicle"/>
    <property type="evidence" value="ECO:0007669"/>
    <property type="project" value="TreeGrafter"/>
</dbReference>
<evidence type="ECO:0000256" key="1">
    <source>
        <dbReference type="ARBA" id="ARBA00004479"/>
    </source>
</evidence>
<evidence type="ECO:0000256" key="4">
    <source>
        <dbReference type="ARBA" id="ARBA00022989"/>
    </source>
</evidence>
<dbReference type="InterPro" id="IPR005052">
    <property type="entry name" value="Lectin_leg"/>
</dbReference>
<dbReference type="GO" id="GO:0005537">
    <property type="term" value="F:D-mannose binding"/>
    <property type="evidence" value="ECO:0007669"/>
    <property type="project" value="TreeGrafter"/>
</dbReference>
<evidence type="ECO:0000259" key="10">
    <source>
        <dbReference type="PROSITE" id="PS51328"/>
    </source>
</evidence>
<feature type="compositionally biased region" description="Acidic residues" evidence="7">
    <location>
        <begin position="281"/>
        <end position="297"/>
    </location>
</feature>
<comment type="caution">
    <text evidence="11">The sequence shown here is derived from an EMBL/GenBank/DDBJ whole genome shotgun (WGS) entry which is preliminary data.</text>
</comment>
<feature type="signal peptide" evidence="9">
    <location>
        <begin position="1"/>
        <end position="21"/>
    </location>
</feature>